<evidence type="ECO:0000259" key="13">
    <source>
        <dbReference type="PROSITE" id="PS50950"/>
    </source>
</evidence>
<organism evidence="14">
    <name type="scientific">Ooceraea biroi</name>
    <name type="common">Clonal raider ant</name>
    <name type="synonym">Cerapachys biroi</name>
    <dbReference type="NCBI Taxonomy" id="2015173"/>
    <lineage>
        <taxon>Eukaryota</taxon>
        <taxon>Metazoa</taxon>
        <taxon>Ecdysozoa</taxon>
        <taxon>Arthropoda</taxon>
        <taxon>Hexapoda</taxon>
        <taxon>Insecta</taxon>
        <taxon>Pterygota</taxon>
        <taxon>Neoptera</taxon>
        <taxon>Endopterygota</taxon>
        <taxon>Hymenoptera</taxon>
        <taxon>Apocrita</taxon>
        <taxon>Aculeata</taxon>
        <taxon>Formicoidea</taxon>
        <taxon>Formicidae</taxon>
        <taxon>Dorylinae</taxon>
        <taxon>Ooceraea</taxon>
    </lineage>
</organism>
<keyword evidence="11" id="KW-0131">Cell cycle</keyword>
<dbReference type="EMBL" id="QOIP01000003">
    <property type="protein sequence ID" value="RLU24670.1"/>
    <property type="molecule type" value="Genomic_DNA"/>
</dbReference>
<accession>A0A3L8DW04</accession>
<reference evidence="14" key="2">
    <citation type="submission" date="2018-07" db="EMBL/GenBank/DDBJ databases">
        <authorList>
            <person name="Mckenzie S.K."/>
            <person name="Kronauer D.J.C."/>
        </authorList>
    </citation>
    <scope>NUCLEOTIDE SEQUENCE</scope>
    <source>
        <strain evidence="14">Clonal line C1</strain>
    </source>
</reference>
<dbReference type="GO" id="GO:0043565">
    <property type="term" value="F:sequence-specific DNA binding"/>
    <property type="evidence" value="ECO:0007669"/>
    <property type="project" value="InterPro"/>
</dbReference>
<keyword evidence="5" id="KW-0862">Zinc</keyword>
<dbReference type="Gene3D" id="6.20.210.20">
    <property type="entry name" value="THAP domain"/>
    <property type="match status" value="1"/>
</dbReference>
<dbReference type="SMART" id="SM00692">
    <property type="entry name" value="DM3"/>
    <property type="match status" value="1"/>
</dbReference>
<proteinExistence type="inferred from homology"/>
<dbReference type="OrthoDB" id="6611034at2759"/>
<dbReference type="InterPro" id="IPR006612">
    <property type="entry name" value="THAP_Znf"/>
</dbReference>
<comment type="subcellular location">
    <subcellularLocation>
        <location evidence="1">Nucleus</location>
        <location evidence="1">Nucleoplasm</location>
    </subcellularLocation>
</comment>
<comment type="similarity">
    <text evidence="2">Belongs to the THAP1 family.</text>
</comment>
<dbReference type="SUPFAM" id="SSF57716">
    <property type="entry name" value="Glucocorticoid receptor-like (DNA-binding domain)"/>
    <property type="match status" value="1"/>
</dbReference>
<evidence type="ECO:0000256" key="11">
    <source>
        <dbReference type="ARBA" id="ARBA00023306"/>
    </source>
</evidence>
<evidence type="ECO:0000256" key="4">
    <source>
        <dbReference type="ARBA" id="ARBA00022771"/>
    </source>
</evidence>
<evidence type="ECO:0000313" key="14">
    <source>
        <dbReference type="EMBL" id="RLU24670.1"/>
    </source>
</evidence>
<dbReference type="Proteomes" id="UP000279307">
    <property type="component" value="Chromosome 3"/>
</dbReference>
<dbReference type="PANTHER" id="PTHR46600:SF1">
    <property type="entry name" value="THAP DOMAIN-CONTAINING PROTEIN 1"/>
    <property type="match status" value="1"/>
</dbReference>
<evidence type="ECO:0000256" key="6">
    <source>
        <dbReference type="ARBA" id="ARBA00023015"/>
    </source>
</evidence>
<evidence type="ECO:0000256" key="12">
    <source>
        <dbReference type="PROSITE-ProRule" id="PRU00309"/>
    </source>
</evidence>
<evidence type="ECO:0000256" key="3">
    <source>
        <dbReference type="ARBA" id="ARBA00022723"/>
    </source>
</evidence>
<reference evidence="14" key="1">
    <citation type="journal article" date="2018" name="Genome Res.">
        <title>The genomic architecture and molecular evolution of ant odorant receptors.</title>
        <authorList>
            <person name="McKenzie S.K."/>
            <person name="Kronauer D.J.C."/>
        </authorList>
    </citation>
    <scope>NUCLEOTIDE SEQUENCE [LARGE SCALE GENOMIC DNA]</scope>
    <source>
        <strain evidence="14">Clonal line C1</strain>
    </source>
</reference>
<keyword evidence="4 12" id="KW-0863">Zinc-finger</keyword>
<evidence type="ECO:0000256" key="9">
    <source>
        <dbReference type="ARBA" id="ARBA00023163"/>
    </source>
</evidence>
<dbReference type="GO" id="GO:0005654">
    <property type="term" value="C:nucleoplasm"/>
    <property type="evidence" value="ECO:0007669"/>
    <property type="project" value="UniProtKB-SubCell"/>
</dbReference>
<evidence type="ECO:0000256" key="2">
    <source>
        <dbReference type="ARBA" id="ARBA00006177"/>
    </source>
</evidence>
<dbReference type="SMART" id="SM00980">
    <property type="entry name" value="THAP"/>
    <property type="match status" value="1"/>
</dbReference>
<feature type="domain" description="THAP-type" evidence="13">
    <location>
        <begin position="1"/>
        <end position="79"/>
    </location>
</feature>
<dbReference type="GO" id="GO:0008270">
    <property type="term" value="F:zinc ion binding"/>
    <property type="evidence" value="ECO:0007669"/>
    <property type="project" value="UniProtKB-KW"/>
</dbReference>
<evidence type="ECO:0000256" key="10">
    <source>
        <dbReference type="ARBA" id="ARBA00023242"/>
    </source>
</evidence>
<keyword evidence="6" id="KW-0805">Transcription regulation</keyword>
<keyword evidence="9" id="KW-0804">Transcription</keyword>
<dbReference type="PANTHER" id="PTHR46600">
    <property type="entry name" value="THAP DOMAIN-CONTAINING"/>
    <property type="match status" value="1"/>
</dbReference>
<dbReference type="Pfam" id="PF05485">
    <property type="entry name" value="THAP"/>
    <property type="match status" value="1"/>
</dbReference>
<dbReference type="AlphaFoldDB" id="A0A3L8DW04"/>
<keyword evidence="8 12" id="KW-0238">DNA-binding</keyword>
<keyword evidence="7" id="KW-0175">Coiled coil</keyword>
<sequence length="259" mass="29864">MKYCAVSWCNVHEKQGFMLFRFPKESERRAKWISLVNRLNWQPHAYSVICEIHFGEDQWEQKRVDGSRKLRCSAIPSLLSSEENSSPTPYIDNRDVQEDCRTHSAPATISHPATFVPQSRSPLKDISNINVSTAIPPATSVTSVNLSEKIATPKRQTSPIIDVTEDESVEVLKQRLKVKEKEVAALQIKQISMQKLTNRILRSYCNMKKRHKTIQIKLKRLQEAHRNRRLALRLHEDQFKALCSKSTRGKKWSTSSIID</sequence>
<gene>
    <name evidence="14" type="ORF">DMN91_002759</name>
</gene>
<dbReference type="PROSITE" id="PS50950">
    <property type="entry name" value="ZF_THAP"/>
    <property type="match status" value="1"/>
</dbReference>
<evidence type="ECO:0000256" key="5">
    <source>
        <dbReference type="ARBA" id="ARBA00022833"/>
    </source>
</evidence>
<keyword evidence="10" id="KW-0539">Nucleus</keyword>
<keyword evidence="3" id="KW-0479">Metal-binding</keyword>
<comment type="caution">
    <text evidence="14">The sequence shown here is derived from an EMBL/GenBank/DDBJ whole genome shotgun (WGS) entry which is preliminary data.</text>
</comment>
<protein>
    <recommendedName>
        <fullName evidence="13">THAP-type domain-containing protein</fullName>
    </recommendedName>
</protein>
<dbReference type="InterPro" id="IPR026516">
    <property type="entry name" value="THAP1/10"/>
</dbReference>
<dbReference type="InterPro" id="IPR038441">
    <property type="entry name" value="THAP_Znf_sf"/>
</dbReference>
<evidence type="ECO:0000256" key="1">
    <source>
        <dbReference type="ARBA" id="ARBA00004642"/>
    </source>
</evidence>
<evidence type="ECO:0000256" key="8">
    <source>
        <dbReference type="ARBA" id="ARBA00023125"/>
    </source>
</evidence>
<name>A0A3L8DW04_OOCBI</name>
<evidence type="ECO:0000256" key="7">
    <source>
        <dbReference type="ARBA" id="ARBA00023054"/>
    </source>
</evidence>